<dbReference type="Proteomes" id="UP001595683">
    <property type="component" value="Unassembled WGS sequence"/>
</dbReference>
<gene>
    <name evidence="13" type="ORF">ACFOOT_07290</name>
</gene>
<dbReference type="PROSITE" id="PS50885">
    <property type="entry name" value="HAMP"/>
    <property type="match status" value="1"/>
</dbReference>
<keyword evidence="7" id="KW-0547">Nucleotide-binding</keyword>
<dbReference type="PROSITE" id="PS50109">
    <property type="entry name" value="HIS_KIN"/>
    <property type="match status" value="1"/>
</dbReference>
<dbReference type="RefSeq" id="WP_191322493.1">
    <property type="nucleotide sequence ID" value="NZ_BMZP01000001.1"/>
</dbReference>
<feature type="domain" description="Histidine kinase" evidence="11">
    <location>
        <begin position="210"/>
        <end position="431"/>
    </location>
</feature>
<keyword evidence="6" id="KW-0808">Transferase</keyword>
<dbReference type="SMART" id="SM00388">
    <property type="entry name" value="HisKA"/>
    <property type="match status" value="1"/>
</dbReference>
<comment type="caution">
    <text evidence="13">The sequence shown here is derived from an EMBL/GenBank/DDBJ whole genome shotgun (WGS) entry which is preliminary data.</text>
</comment>
<dbReference type="SMART" id="SM00387">
    <property type="entry name" value="HATPase_c"/>
    <property type="match status" value="1"/>
</dbReference>
<accession>A0ABV7V250</accession>
<evidence type="ECO:0000256" key="4">
    <source>
        <dbReference type="ARBA" id="ARBA00022475"/>
    </source>
</evidence>
<dbReference type="InterPro" id="IPR004358">
    <property type="entry name" value="Sig_transdc_His_kin-like_C"/>
</dbReference>
<dbReference type="InterPro" id="IPR003594">
    <property type="entry name" value="HATPase_dom"/>
</dbReference>
<proteinExistence type="predicted"/>
<keyword evidence="8 13" id="KW-0418">Kinase</keyword>
<dbReference type="SUPFAM" id="SSF55874">
    <property type="entry name" value="ATPase domain of HSP90 chaperone/DNA topoisomerase II/histidine kinase"/>
    <property type="match status" value="1"/>
</dbReference>
<protein>
    <recommendedName>
        <fullName evidence="3">histidine kinase</fullName>
        <ecNumber evidence="3">2.7.13.3</ecNumber>
    </recommendedName>
</protein>
<keyword evidence="14" id="KW-1185">Reference proteome</keyword>
<evidence type="ECO:0000256" key="8">
    <source>
        <dbReference type="ARBA" id="ARBA00022777"/>
    </source>
</evidence>
<keyword evidence="9" id="KW-0067">ATP-binding</keyword>
<evidence type="ECO:0000256" key="5">
    <source>
        <dbReference type="ARBA" id="ARBA00022553"/>
    </source>
</evidence>
<keyword evidence="5" id="KW-0597">Phosphoprotein</keyword>
<evidence type="ECO:0000313" key="14">
    <source>
        <dbReference type="Proteomes" id="UP001595683"/>
    </source>
</evidence>
<evidence type="ECO:0000259" key="12">
    <source>
        <dbReference type="PROSITE" id="PS50885"/>
    </source>
</evidence>
<name>A0ABV7V250_9SPHN</name>
<sequence length="431" mass="46592">MKVRLFWKILFAFWITFLAITQGVWLLFEANRLRHAGPEVAVMRQAGQVFLSAGATLVQTRGTAAYDRFVATLPPPERDRMQRLDQRPVADQGQLIMPTVAPDGRRLWLTYRLAPRGLLPMRGLHVPPEMLVLGIVGGLAFSAALAWYLTSPIRSLREGFGALASGDLAARVGPRMGRRRDEIADLAQDFDRMAQRLQELVLMRDRLLHDVSHELRSPLARLTLAIGLARLSPASTDTALDRIEHEASRLDVLVGELLQLARLEHQQAAGEDYFDLADLTAGVLAEARIEADVAGVILAYEASLPPDEERPAVRGQAALIHRAIDNVVRNALRFTPRGGTVLASLSLTGGEYVLAVRDDGSGVAEAMLAMMFEPFVRGEAADSHSGGPAHAGPGLGLAIAHRAVASHGGTIAARNHPPHGLEVTISLPAAG</sequence>
<dbReference type="Gene3D" id="1.10.287.130">
    <property type="match status" value="1"/>
</dbReference>
<dbReference type="EMBL" id="JBHRYE010000011">
    <property type="protein sequence ID" value="MFC3671222.1"/>
    <property type="molecule type" value="Genomic_DNA"/>
</dbReference>
<dbReference type="SMART" id="SM00304">
    <property type="entry name" value="HAMP"/>
    <property type="match status" value="1"/>
</dbReference>
<organism evidence="13 14">
    <name type="scientific">Novosphingobium pokkalii</name>
    <dbReference type="NCBI Taxonomy" id="1770194"/>
    <lineage>
        <taxon>Bacteria</taxon>
        <taxon>Pseudomonadati</taxon>
        <taxon>Pseudomonadota</taxon>
        <taxon>Alphaproteobacteria</taxon>
        <taxon>Sphingomonadales</taxon>
        <taxon>Sphingomonadaceae</taxon>
        <taxon>Novosphingobium</taxon>
    </lineage>
</organism>
<evidence type="ECO:0000256" key="7">
    <source>
        <dbReference type="ARBA" id="ARBA00022741"/>
    </source>
</evidence>
<comment type="subcellular location">
    <subcellularLocation>
        <location evidence="2">Cell membrane</location>
        <topology evidence="2">Multi-pass membrane protein</topology>
    </subcellularLocation>
</comment>
<dbReference type="InterPro" id="IPR005467">
    <property type="entry name" value="His_kinase_dom"/>
</dbReference>
<dbReference type="InterPro" id="IPR050980">
    <property type="entry name" value="2C_sensor_his_kinase"/>
</dbReference>
<evidence type="ECO:0000256" key="3">
    <source>
        <dbReference type="ARBA" id="ARBA00012438"/>
    </source>
</evidence>
<dbReference type="InterPro" id="IPR036890">
    <property type="entry name" value="HATPase_C_sf"/>
</dbReference>
<reference evidence="14" key="1">
    <citation type="journal article" date="2019" name="Int. J. Syst. Evol. Microbiol.">
        <title>The Global Catalogue of Microorganisms (GCM) 10K type strain sequencing project: providing services to taxonomists for standard genome sequencing and annotation.</title>
        <authorList>
            <consortium name="The Broad Institute Genomics Platform"/>
            <consortium name="The Broad Institute Genome Sequencing Center for Infectious Disease"/>
            <person name="Wu L."/>
            <person name="Ma J."/>
        </authorList>
    </citation>
    <scope>NUCLEOTIDE SEQUENCE [LARGE SCALE GENOMIC DNA]</scope>
    <source>
        <strain evidence="14">KCTC 42224</strain>
    </source>
</reference>
<dbReference type="Gene3D" id="3.30.565.10">
    <property type="entry name" value="Histidine kinase-like ATPase, C-terminal domain"/>
    <property type="match status" value="1"/>
</dbReference>
<feature type="transmembrane region" description="Helical" evidence="10">
    <location>
        <begin position="6"/>
        <end position="28"/>
    </location>
</feature>
<keyword evidence="4" id="KW-1003">Cell membrane</keyword>
<evidence type="ECO:0000313" key="13">
    <source>
        <dbReference type="EMBL" id="MFC3671222.1"/>
    </source>
</evidence>
<dbReference type="PANTHER" id="PTHR44936:SF10">
    <property type="entry name" value="SENSOR PROTEIN RSTB"/>
    <property type="match status" value="1"/>
</dbReference>
<evidence type="ECO:0000256" key="1">
    <source>
        <dbReference type="ARBA" id="ARBA00000085"/>
    </source>
</evidence>
<dbReference type="PANTHER" id="PTHR44936">
    <property type="entry name" value="SENSOR PROTEIN CREC"/>
    <property type="match status" value="1"/>
</dbReference>
<dbReference type="InterPro" id="IPR003660">
    <property type="entry name" value="HAMP_dom"/>
</dbReference>
<evidence type="ECO:0000256" key="9">
    <source>
        <dbReference type="ARBA" id="ARBA00022840"/>
    </source>
</evidence>
<dbReference type="InterPro" id="IPR003661">
    <property type="entry name" value="HisK_dim/P_dom"/>
</dbReference>
<feature type="transmembrane region" description="Helical" evidence="10">
    <location>
        <begin position="130"/>
        <end position="149"/>
    </location>
</feature>
<dbReference type="SUPFAM" id="SSF158472">
    <property type="entry name" value="HAMP domain-like"/>
    <property type="match status" value="1"/>
</dbReference>
<dbReference type="Pfam" id="PF02518">
    <property type="entry name" value="HATPase_c"/>
    <property type="match status" value="1"/>
</dbReference>
<dbReference type="PRINTS" id="PR00344">
    <property type="entry name" value="BCTRLSENSOR"/>
</dbReference>
<keyword evidence="10" id="KW-1133">Transmembrane helix</keyword>
<dbReference type="CDD" id="cd00082">
    <property type="entry name" value="HisKA"/>
    <property type="match status" value="1"/>
</dbReference>
<dbReference type="InterPro" id="IPR036097">
    <property type="entry name" value="HisK_dim/P_sf"/>
</dbReference>
<keyword evidence="10" id="KW-0812">Transmembrane</keyword>
<dbReference type="GO" id="GO:0016301">
    <property type="term" value="F:kinase activity"/>
    <property type="evidence" value="ECO:0007669"/>
    <property type="project" value="UniProtKB-KW"/>
</dbReference>
<dbReference type="Gene3D" id="1.10.8.500">
    <property type="entry name" value="HAMP domain in histidine kinase"/>
    <property type="match status" value="1"/>
</dbReference>
<keyword evidence="10" id="KW-0472">Membrane</keyword>
<dbReference type="EC" id="2.7.13.3" evidence="3"/>
<evidence type="ECO:0000256" key="10">
    <source>
        <dbReference type="SAM" id="Phobius"/>
    </source>
</evidence>
<dbReference type="Pfam" id="PF00512">
    <property type="entry name" value="HisKA"/>
    <property type="match status" value="1"/>
</dbReference>
<feature type="domain" description="HAMP" evidence="12">
    <location>
        <begin position="147"/>
        <end position="202"/>
    </location>
</feature>
<dbReference type="CDD" id="cd06225">
    <property type="entry name" value="HAMP"/>
    <property type="match status" value="1"/>
</dbReference>
<evidence type="ECO:0000256" key="6">
    <source>
        <dbReference type="ARBA" id="ARBA00022679"/>
    </source>
</evidence>
<dbReference type="SUPFAM" id="SSF47384">
    <property type="entry name" value="Homodimeric domain of signal transducing histidine kinase"/>
    <property type="match status" value="1"/>
</dbReference>
<evidence type="ECO:0000259" key="11">
    <source>
        <dbReference type="PROSITE" id="PS50109"/>
    </source>
</evidence>
<dbReference type="Pfam" id="PF00672">
    <property type="entry name" value="HAMP"/>
    <property type="match status" value="1"/>
</dbReference>
<comment type="catalytic activity">
    <reaction evidence="1">
        <text>ATP + protein L-histidine = ADP + protein N-phospho-L-histidine.</text>
        <dbReference type="EC" id="2.7.13.3"/>
    </reaction>
</comment>
<evidence type="ECO:0000256" key="2">
    <source>
        <dbReference type="ARBA" id="ARBA00004651"/>
    </source>
</evidence>